<gene>
    <name evidence="2" type="primary">gb15858</name>
    <name evidence="2" type="ORF">PR202_gb15858</name>
</gene>
<dbReference type="AlphaFoldDB" id="A0AAV5EYZ2"/>
<organism evidence="2 3">
    <name type="scientific">Eleusine coracana subsp. coracana</name>
    <dbReference type="NCBI Taxonomy" id="191504"/>
    <lineage>
        <taxon>Eukaryota</taxon>
        <taxon>Viridiplantae</taxon>
        <taxon>Streptophyta</taxon>
        <taxon>Embryophyta</taxon>
        <taxon>Tracheophyta</taxon>
        <taxon>Spermatophyta</taxon>
        <taxon>Magnoliopsida</taxon>
        <taxon>Liliopsida</taxon>
        <taxon>Poales</taxon>
        <taxon>Poaceae</taxon>
        <taxon>PACMAD clade</taxon>
        <taxon>Chloridoideae</taxon>
        <taxon>Cynodonteae</taxon>
        <taxon>Eleusininae</taxon>
        <taxon>Eleusine</taxon>
    </lineage>
</organism>
<feature type="region of interest" description="Disordered" evidence="1">
    <location>
        <begin position="87"/>
        <end position="119"/>
    </location>
</feature>
<proteinExistence type="predicted"/>
<reference evidence="2" key="1">
    <citation type="journal article" date="2018" name="DNA Res.">
        <title>Multiple hybrid de novo genome assembly of finger millet, an orphan allotetraploid crop.</title>
        <authorList>
            <person name="Hatakeyama M."/>
            <person name="Aluri S."/>
            <person name="Balachadran M.T."/>
            <person name="Sivarajan S.R."/>
            <person name="Patrignani A."/>
            <person name="Gruter S."/>
            <person name="Poveda L."/>
            <person name="Shimizu-Inatsugi R."/>
            <person name="Baeten J."/>
            <person name="Francoijs K.J."/>
            <person name="Nataraja K.N."/>
            <person name="Reddy Y.A.N."/>
            <person name="Phadnis S."/>
            <person name="Ravikumar R.L."/>
            <person name="Schlapbach R."/>
            <person name="Sreeman S.M."/>
            <person name="Shimizu K.K."/>
        </authorList>
    </citation>
    <scope>NUCLEOTIDE SEQUENCE</scope>
</reference>
<dbReference type="Proteomes" id="UP001054889">
    <property type="component" value="Unassembled WGS sequence"/>
</dbReference>
<accession>A0AAV5EYZ2</accession>
<reference evidence="2" key="2">
    <citation type="submission" date="2021-12" db="EMBL/GenBank/DDBJ databases">
        <title>Resequencing data analysis of finger millet.</title>
        <authorList>
            <person name="Hatakeyama M."/>
            <person name="Aluri S."/>
            <person name="Balachadran M.T."/>
            <person name="Sivarajan S.R."/>
            <person name="Poveda L."/>
            <person name="Shimizu-Inatsugi R."/>
            <person name="Schlapbach R."/>
            <person name="Sreeman S.M."/>
            <person name="Shimizu K.K."/>
        </authorList>
    </citation>
    <scope>NUCLEOTIDE SEQUENCE</scope>
</reference>
<protein>
    <submittedName>
        <fullName evidence="2">Uncharacterized protein</fullName>
    </submittedName>
</protein>
<dbReference type="EMBL" id="BQKI01000079">
    <property type="protein sequence ID" value="GJN27806.1"/>
    <property type="molecule type" value="Genomic_DNA"/>
</dbReference>
<keyword evidence="3" id="KW-1185">Reference proteome</keyword>
<comment type="caution">
    <text evidence="2">The sequence shown here is derived from an EMBL/GenBank/DDBJ whole genome shotgun (WGS) entry which is preliminary data.</text>
</comment>
<evidence type="ECO:0000256" key="1">
    <source>
        <dbReference type="SAM" id="MobiDB-lite"/>
    </source>
</evidence>
<evidence type="ECO:0000313" key="3">
    <source>
        <dbReference type="Proteomes" id="UP001054889"/>
    </source>
</evidence>
<evidence type="ECO:0000313" key="2">
    <source>
        <dbReference type="EMBL" id="GJN27806.1"/>
    </source>
</evidence>
<name>A0AAV5EYZ2_ELECO</name>
<sequence length="119" mass="13464">MWSLWMSRNDRKHGKAVIPVREAVAWIRDTTFDLWQMLHNKEKKCKVNQTWRPPEVGCEKKRKAIFSYPAELAASQLPLLLLSYPSSPSPPNPNLSTQSLPVSASTPFPAGEPVSYSEL</sequence>